<reference evidence="6" key="2">
    <citation type="submission" date="2012-11" db="EMBL/GenBank/DDBJ databases">
        <authorList>
            <person name="Kuo A."/>
            <person name="Curtis B.A."/>
            <person name="Tanifuji G."/>
            <person name="Burki F."/>
            <person name="Gruber A."/>
            <person name="Irimia M."/>
            <person name="Maruyama S."/>
            <person name="Arias M.C."/>
            <person name="Ball S.G."/>
            <person name="Gile G.H."/>
            <person name="Hirakawa Y."/>
            <person name="Hopkins J.F."/>
            <person name="Rensing S.A."/>
            <person name="Schmutz J."/>
            <person name="Symeonidi A."/>
            <person name="Elias M."/>
            <person name="Eveleigh R.J."/>
            <person name="Herman E.K."/>
            <person name="Klute M.J."/>
            <person name="Nakayama T."/>
            <person name="Obornik M."/>
            <person name="Reyes-Prieto A."/>
            <person name="Armbrust E.V."/>
            <person name="Aves S.J."/>
            <person name="Beiko R.G."/>
            <person name="Coutinho P."/>
            <person name="Dacks J.B."/>
            <person name="Durnford D.G."/>
            <person name="Fast N.M."/>
            <person name="Green B.R."/>
            <person name="Grisdale C."/>
            <person name="Hempe F."/>
            <person name="Henrissat B."/>
            <person name="Hoppner M.P."/>
            <person name="Ishida K.-I."/>
            <person name="Kim E."/>
            <person name="Koreny L."/>
            <person name="Kroth P.G."/>
            <person name="Liu Y."/>
            <person name="Malik S.-B."/>
            <person name="Maier U.G."/>
            <person name="McRose D."/>
            <person name="Mock T."/>
            <person name="Neilson J.A."/>
            <person name="Onodera N.T."/>
            <person name="Poole A.M."/>
            <person name="Pritham E.J."/>
            <person name="Richards T.A."/>
            <person name="Rocap G."/>
            <person name="Roy S.W."/>
            <person name="Sarai C."/>
            <person name="Schaack S."/>
            <person name="Shirato S."/>
            <person name="Slamovits C.H."/>
            <person name="Spencer D.F."/>
            <person name="Suzuki S."/>
            <person name="Worden A.Z."/>
            <person name="Zauner S."/>
            <person name="Barry K."/>
            <person name="Bell C."/>
            <person name="Bharti A.K."/>
            <person name="Crow J.A."/>
            <person name="Grimwood J."/>
            <person name="Kramer R."/>
            <person name="Lindquist E."/>
            <person name="Lucas S."/>
            <person name="Salamov A."/>
            <person name="McFadden G.I."/>
            <person name="Lane C.E."/>
            <person name="Keeling P.J."/>
            <person name="Gray M.W."/>
            <person name="Grigoriev I.V."/>
            <person name="Archibald J.M."/>
        </authorList>
    </citation>
    <scope>NUCLEOTIDE SEQUENCE</scope>
    <source>
        <strain evidence="6">CCMP2712</strain>
    </source>
</reference>
<dbReference type="KEGG" id="gtt:GUITHDRAFT_164615"/>
<feature type="signal peptide" evidence="3">
    <location>
        <begin position="1"/>
        <end position="20"/>
    </location>
</feature>
<dbReference type="PANTHER" id="PTHR24023">
    <property type="entry name" value="COLLAGEN ALPHA"/>
    <property type="match status" value="1"/>
</dbReference>
<proteinExistence type="predicted"/>
<dbReference type="HOGENOM" id="CLU_755346_0_0_1"/>
<dbReference type="GO" id="GO:0005615">
    <property type="term" value="C:extracellular space"/>
    <property type="evidence" value="ECO:0007669"/>
    <property type="project" value="TreeGrafter"/>
</dbReference>
<dbReference type="GeneID" id="17297262"/>
<keyword evidence="6" id="KW-1185">Reference proteome</keyword>
<feature type="coiled-coil region" evidence="1">
    <location>
        <begin position="106"/>
        <end position="133"/>
    </location>
</feature>
<keyword evidence="1" id="KW-0175">Coiled coil</keyword>
<keyword evidence="3" id="KW-0732">Signal</keyword>
<name>L1IX97_GUITC</name>
<dbReference type="PaxDb" id="55529-EKX40509"/>
<dbReference type="GO" id="GO:0031012">
    <property type="term" value="C:extracellular matrix"/>
    <property type="evidence" value="ECO:0007669"/>
    <property type="project" value="TreeGrafter"/>
</dbReference>
<dbReference type="InterPro" id="IPR050149">
    <property type="entry name" value="Collagen_superfamily"/>
</dbReference>
<evidence type="ECO:0000256" key="1">
    <source>
        <dbReference type="SAM" id="Coils"/>
    </source>
</evidence>
<dbReference type="STRING" id="905079.L1IX97"/>
<feature type="region of interest" description="Disordered" evidence="2">
    <location>
        <begin position="203"/>
        <end position="357"/>
    </location>
</feature>
<dbReference type="AlphaFoldDB" id="L1IX97"/>
<feature type="compositionally biased region" description="Low complexity" evidence="2">
    <location>
        <begin position="338"/>
        <end position="357"/>
    </location>
</feature>
<dbReference type="eggNOG" id="KOG3544">
    <property type="taxonomic scope" value="Eukaryota"/>
</dbReference>
<dbReference type="EnsemblProtists" id="EKX40509">
    <property type="protein sequence ID" value="EKX40509"/>
    <property type="gene ID" value="GUITHDRAFT_164615"/>
</dbReference>
<dbReference type="Proteomes" id="UP000011087">
    <property type="component" value="Unassembled WGS sequence"/>
</dbReference>
<sequence>MLRWGGAAAVGVAMLVLVGTLQRSPREELLQSNAKSGASQRRQMLATASVISCLSPPCDPYGVSPPEVHYQFTQPVTPVEPHPLTIQAVQNAADALAEAKKAGDKEAFNEKEIEKARLNIKAVKEQNSRELESSNSALWAAIGALKKSLRGYKTRLSAIKAQMMSRDNYLSARVSSLTSSLGRAKVGMARRVSDMKVKLAVLEKQPGPSGAPGKPGLDGKPGPQGPTGLPGPRGPRGPPGYQGARGRDGRDGLPGPMGPRGDMGIPGPQGPRGLAGPDGEPGPRGPQGPPGIGRMGPPGPPGPEGPRGVQGPQGPTGQAGVPVRGPDGIPGPPGPTGSPGAAGAAGPAGSAGPPGVAGVIGHFEQHH</sequence>
<dbReference type="PANTHER" id="PTHR24023:SF1082">
    <property type="entry name" value="COLLAGEN TRIPLE HELIX REPEAT"/>
    <property type="match status" value="1"/>
</dbReference>
<evidence type="ECO:0000256" key="3">
    <source>
        <dbReference type="SAM" id="SignalP"/>
    </source>
</evidence>
<evidence type="ECO:0000256" key="2">
    <source>
        <dbReference type="SAM" id="MobiDB-lite"/>
    </source>
</evidence>
<dbReference type="Pfam" id="PF01391">
    <property type="entry name" value="Collagen"/>
    <property type="match status" value="1"/>
</dbReference>
<organism evidence="4">
    <name type="scientific">Guillardia theta (strain CCMP2712)</name>
    <name type="common">Cryptophyte</name>
    <dbReference type="NCBI Taxonomy" id="905079"/>
    <lineage>
        <taxon>Eukaryota</taxon>
        <taxon>Cryptophyceae</taxon>
        <taxon>Pyrenomonadales</taxon>
        <taxon>Geminigeraceae</taxon>
        <taxon>Guillardia</taxon>
    </lineage>
</organism>
<feature type="compositionally biased region" description="Low complexity" evidence="2">
    <location>
        <begin position="306"/>
        <end position="327"/>
    </location>
</feature>
<reference evidence="5" key="3">
    <citation type="submission" date="2016-03" db="UniProtKB">
        <authorList>
            <consortium name="EnsemblProtists"/>
        </authorList>
    </citation>
    <scope>IDENTIFICATION</scope>
</reference>
<evidence type="ECO:0000313" key="5">
    <source>
        <dbReference type="EnsemblProtists" id="EKX40509"/>
    </source>
</evidence>
<reference evidence="4 6" key="1">
    <citation type="journal article" date="2012" name="Nature">
        <title>Algal genomes reveal evolutionary mosaicism and the fate of nucleomorphs.</title>
        <authorList>
            <consortium name="DOE Joint Genome Institute"/>
            <person name="Curtis B.A."/>
            <person name="Tanifuji G."/>
            <person name="Burki F."/>
            <person name="Gruber A."/>
            <person name="Irimia M."/>
            <person name="Maruyama S."/>
            <person name="Arias M.C."/>
            <person name="Ball S.G."/>
            <person name="Gile G.H."/>
            <person name="Hirakawa Y."/>
            <person name="Hopkins J.F."/>
            <person name="Kuo A."/>
            <person name="Rensing S.A."/>
            <person name="Schmutz J."/>
            <person name="Symeonidi A."/>
            <person name="Elias M."/>
            <person name="Eveleigh R.J."/>
            <person name="Herman E.K."/>
            <person name="Klute M.J."/>
            <person name="Nakayama T."/>
            <person name="Obornik M."/>
            <person name="Reyes-Prieto A."/>
            <person name="Armbrust E.V."/>
            <person name="Aves S.J."/>
            <person name="Beiko R.G."/>
            <person name="Coutinho P."/>
            <person name="Dacks J.B."/>
            <person name="Durnford D.G."/>
            <person name="Fast N.M."/>
            <person name="Green B.R."/>
            <person name="Grisdale C.J."/>
            <person name="Hempel F."/>
            <person name="Henrissat B."/>
            <person name="Hoppner M.P."/>
            <person name="Ishida K."/>
            <person name="Kim E."/>
            <person name="Koreny L."/>
            <person name="Kroth P.G."/>
            <person name="Liu Y."/>
            <person name="Malik S.B."/>
            <person name="Maier U.G."/>
            <person name="McRose D."/>
            <person name="Mock T."/>
            <person name="Neilson J.A."/>
            <person name="Onodera N.T."/>
            <person name="Poole A.M."/>
            <person name="Pritham E.J."/>
            <person name="Richards T.A."/>
            <person name="Rocap G."/>
            <person name="Roy S.W."/>
            <person name="Sarai C."/>
            <person name="Schaack S."/>
            <person name="Shirato S."/>
            <person name="Slamovits C.H."/>
            <person name="Spencer D.F."/>
            <person name="Suzuki S."/>
            <person name="Worden A.Z."/>
            <person name="Zauner S."/>
            <person name="Barry K."/>
            <person name="Bell C."/>
            <person name="Bharti A.K."/>
            <person name="Crow J.A."/>
            <person name="Grimwood J."/>
            <person name="Kramer R."/>
            <person name="Lindquist E."/>
            <person name="Lucas S."/>
            <person name="Salamov A."/>
            <person name="McFadden G.I."/>
            <person name="Lane C.E."/>
            <person name="Keeling P.J."/>
            <person name="Gray M.W."/>
            <person name="Grigoriev I.V."/>
            <person name="Archibald J.M."/>
        </authorList>
    </citation>
    <scope>NUCLEOTIDE SEQUENCE</scope>
    <source>
        <strain evidence="4 6">CCMP2712</strain>
    </source>
</reference>
<protein>
    <submittedName>
        <fullName evidence="4 5">Uncharacterized protein</fullName>
    </submittedName>
</protein>
<evidence type="ECO:0000313" key="4">
    <source>
        <dbReference type="EMBL" id="EKX40509.1"/>
    </source>
</evidence>
<dbReference type="RefSeq" id="XP_005827489.1">
    <property type="nucleotide sequence ID" value="XM_005827432.1"/>
</dbReference>
<dbReference type="OrthoDB" id="10601911at2759"/>
<gene>
    <name evidence="4" type="ORF">GUITHDRAFT_164615</name>
</gene>
<evidence type="ECO:0000313" key="6">
    <source>
        <dbReference type="Proteomes" id="UP000011087"/>
    </source>
</evidence>
<dbReference type="InterPro" id="IPR008160">
    <property type="entry name" value="Collagen"/>
</dbReference>
<accession>L1IX97</accession>
<dbReference type="OMA" id="AKGEWAH"/>
<feature type="chain" id="PRO_5008770625" evidence="3">
    <location>
        <begin position="21"/>
        <end position="367"/>
    </location>
</feature>
<feature type="compositionally biased region" description="Low complexity" evidence="2">
    <location>
        <begin position="211"/>
        <end position="221"/>
    </location>
</feature>
<dbReference type="EMBL" id="JH993030">
    <property type="protein sequence ID" value="EKX40509.1"/>
    <property type="molecule type" value="Genomic_DNA"/>
</dbReference>